<dbReference type="InterPro" id="IPR036291">
    <property type="entry name" value="NAD(P)-bd_dom_sf"/>
</dbReference>
<dbReference type="InterPro" id="IPR013154">
    <property type="entry name" value="ADH-like_N"/>
</dbReference>
<feature type="domain" description="Enoyl reductase (ER)" evidence="4">
    <location>
        <begin position="10"/>
        <end position="320"/>
    </location>
</feature>
<evidence type="ECO:0000256" key="2">
    <source>
        <dbReference type="ARBA" id="ARBA00023002"/>
    </source>
</evidence>
<reference evidence="5 6" key="1">
    <citation type="submission" date="2018-06" db="EMBL/GenBank/DDBJ databases">
        <title>Genomic Encyclopedia of Type Strains, Phase IV (KMG-IV): sequencing the most valuable type-strain genomes for metagenomic binning, comparative biology and taxonomic classification.</title>
        <authorList>
            <person name="Goeker M."/>
        </authorList>
    </citation>
    <scope>NUCLEOTIDE SEQUENCE [LARGE SCALE GENOMIC DNA]</scope>
    <source>
        <strain evidence="5 6">DSM 45521</strain>
    </source>
</reference>
<name>A0A318RPU3_WILLI</name>
<dbReference type="Gene3D" id="3.40.50.720">
    <property type="entry name" value="NAD(P)-binding Rossmann-like Domain"/>
    <property type="match status" value="1"/>
</dbReference>
<dbReference type="PANTHER" id="PTHR48106:SF8">
    <property type="entry name" value="OS02G0805600 PROTEIN"/>
    <property type="match status" value="1"/>
</dbReference>
<dbReference type="OrthoDB" id="9780520at2"/>
<dbReference type="EMBL" id="QJSP01000004">
    <property type="protein sequence ID" value="PYE18436.1"/>
    <property type="molecule type" value="Genomic_DNA"/>
</dbReference>
<gene>
    <name evidence="5" type="ORF">DFR67_10415</name>
</gene>
<dbReference type="InterPro" id="IPR011032">
    <property type="entry name" value="GroES-like_sf"/>
</dbReference>
<dbReference type="Pfam" id="PF08240">
    <property type="entry name" value="ADH_N"/>
    <property type="match status" value="1"/>
</dbReference>
<dbReference type="CDD" id="cd05276">
    <property type="entry name" value="p53_inducible_oxidoreductase"/>
    <property type="match status" value="1"/>
</dbReference>
<evidence type="ECO:0000256" key="1">
    <source>
        <dbReference type="ARBA" id="ARBA00022857"/>
    </source>
</evidence>
<evidence type="ECO:0000256" key="3">
    <source>
        <dbReference type="SAM" id="MobiDB-lite"/>
    </source>
</evidence>
<evidence type="ECO:0000259" key="4">
    <source>
        <dbReference type="SMART" id="SM00829"/>
    </source>
</evidence>
<dbReference type="GO" id="GO:0070402">
    <property type="term" value="F:NADPH binding"/>
    <property type="evidence" value="ECO:0007669"/>
    <property type="project" value="TreeGrafter"/>
</dbReference>
<dbReference type="SMART" id="SM00829">
    <property type="entry name" value="PKS_ER"/>
    <property type="match status" value="1"/>
</dbReference>
<evidence type="ECO:0000313" key="6">
    <source>
        <dbReference type="Proteomes" id="UP000247591"/>
    </source>
</evidence>
<accession>A0A318RPU3</accession>
<dbReference type="Gene3D" id="3.90.180.10">
    <property type="entry name" value="Medium-chain alcohol dehydrogenases, catalytic domain"/>
    <property type="match status" value="1"/>
</dbReference>
<dbReference type="PANTHER" id="PTHR48106">
    <property type="entry name" value="QUINONE OXIDOREDUCTASE PIG3-RELATED"/>
    <property type="match status" value="1"/>
</dbReference>
<evidence type="ECO:0000313" key="5">
    <source>
        <dbReference type="EMBL" id="PYE18436.1"/>
    </source>
</evidence>
<keyword evidence="6" id="KW-1185">Reference proteome</keyword>
<organism evidence="5 6">
    <name type="scientific">Williamsia limnetica</name>
    <dbReference type="NCBI Taxonomy" id="882452"/>
    <lineage>
        <taxon>Bacteria</taxon>
        <taxon>Bacillati</taxon>
        <taxon>Actinomycetota</taxon>
        <taxon>Actinomycetes</taxon>
        <taxon>Mycobacteriales</taxon>
        <taxon>Nocardiaceae</taxon>
        <taxon>Williamsia</taxon>
    </lineage>
</organism>
<proteinExistence type="predicted"/>
<keyword evidence="2" id="KW-0560">Oxidoreductase</keyword>
<dbReference type="RefSeq" id="WP_110469218.1">
    <property type="nucleotide sequence ID" value="NZ_QJSP01000004.1"/>
</dbReference>
<keyword evidence="1" id="KW-0521">NADP</keyword>
<protein>
    <submittedName>
        <fullName evidence="5">Putative PIG3 family NAD(P)H quinone oxidoreductase</fullName>
    </submittedName>
</protein>
<dbReference type="Proteomes" id="UP000247591">
    <property type="component" value="Unassembled WGS sequence"/>
</dbReference>
<feature type="region of interest" description="Disordered" evidence="3">
    <location>
        <begin position="1"/>
        <end position="24"/>
    </location>
</feature>
<dbReference type="SUPFAM" id="SSF50129">
    <property type="entry name" value="GroES-like"/>
    <property type="match status" value="1"/>
</dbReference>
<dbReference type="Pfam" id="PF00107">
    <property type="entry name" value="ADH_zinc_N"/>
    <property type="match status" value="1"/>
</dbReference>
<dbReference type="InterPro" id="IPR013149">
    <property type="entry name" value="ADH-like_C"/>
</dbReference>
<dbReference type="GO" id="GO:0016651">
    <property type="term" value="F:oxidoreductase activity, acting on NAD(P)H"/>
    <property type="evidence" value="ECO:0007669"/>
    <property type="project" value="TreeGrafter"/>
</dbReference>
<dbReference type="NCBIfam" id="TIGR02824">
    <property type="entry name" value="quinone_pig3"/>
    <property type="match status" value="1"/>
</dbReference>
<sequence>MRAMTVREFGPPENLVGTEVDKPRPGPGEVLIKVAAAGVNRADLLQRQGNYPPPPGASDIIGMEASGTIDELGPDVDSWSPGQEVCALLAGGGYAEYVAVPAGHVLPVPDGVNLVEAAALPEVACTVLSNLKRTAHLQPGELVLLHGGASGIGTHAIQWAKELGATVAVTAGSSDKLDLCRDLGADITINYHDDDFLEVIKSHGGADVILDIIGAKYLARNVSALAKDGRLVVIGMQGGVKAEVNLGALLTKRGTIHATALRGRDLEDKAAIVADTVATTWPMIAAGRVKPVVGATFPLGEAAKAHALLDSGKVTGKVLLTL</sequence>
<dbReference type="AlphaFoldDB" id="A0A318RPU3"/>
<dbReference type="SUPFAM" id="SSF51735">
    <property type="entry name" value="NAD(P)-binding Rossmann-fold domains"/>
    <property type="match status" value="1"/>
</dbReference>
<dbReference type="InterPro" id="IPR014189">
    <property type="entry name" value="Quinone_OxRdtase_PIG3"/>
</dbReference>
<comment type="caution">
    <text evidence="5">The sequence shown here is derived from an EMBL/GenBank/DDBJ whole genome shotgun (WGS) entry which is preliminary data.</text>
</comment>
<dbReference type="InterPro" id="IPR020843">
    <property type="entry name" value="ER"/>
</dbReference>